<comment type="caution">
    <text evidence="2">The sequence shown here is derived from an EMBL/GenBank/DDBJ whole genome shotgun (WGS) entry which is preliminary data.</text>
</comment>
<evidence type="ECO:0000313" key="3">
    <source>
        <dbReference type="Proteomes" id="UP000093757"/>
    </source>
</evidence>
<name>A0A1A6BPF3_MYCGO</name>
<evidence type="ECO:0000313" key="2">
    <source>
        <dbReference type="EMBL" id="OBS04218.1"/>
    </source>
</evidence>
<sequence length="152" mass="14538">MSTFLIAAPQALTTAAADVGAIGEAVRQATAAAAPTAAIMPAAADEVSAAIAVLFGTVGKEYQAASAQAAEFQAQFVRALAAAGGSYAAMEAASVDVLGSLEEQVLAAINAPTNLLLGRPLIGPGTDGAAGTGAAGGPGGLLWGRGCGRGVS</sequence>
<dbReference type="RefSeq" id="WP_065131686.1">
    <property type="nucleotide sequence ID" value="NZ_MAEM01000002.1"/>
</dbReference>
<evidence type="ECO:0000259" key="1">
    <source>
        <dbReference type="Pfam" id="PF00934"/>
    </source>
</evidence>
<gene>
    <name evidence="2" type="ORF">A9W98_00490</name>
</gene>
<dbReference type="Pfam" id="PF00934">
    <property type="entry name" value="PE"/>
    <property type="match status" value="1"/>
</dbReference>
<protein>
    <recommendedName>
        <fullName evidence="1">PE domain-containing protein</fullName>
    </recommendedName>
</protein>
<dbReference type="SUPFAM" id="SSF140459">
    <property type="entry name" value="PE/PPE dimer-like"/>
    <property type="match status" value="1"/>
</dbReference>
<dbReference type="Gene3D" id="1.10.287.850">
    <property type="entry name" value="HP0062-like domain"/>
    <property type="match status" value="1"/>
</dbReference>
<proteinExistence type="predicted"/>
<dbReference type="InterPro" id="IPR038332">
    <property type="entry name" value="PPE_sf"/>
</dbReference>
<dbReference type="EMBL" id="MAEM01000002">
    <property type="protein sequence ID" value="OBS04218.1"/>
    <property type="molecule type" value="Genomic_DNA"/>
</dbReference>
<feature type="domain" description="PE" evidence="1">
    <location>
        <begin position="5"/>
        <end position="93"/>
    </location>
</feature>
<dbReference type="InterPro" id="IPR000084">
    <property type="entry name" value="PE-PGRS_N"/>
</dbReference>
<reference evidence="2 3" key="1">
    <citation type="submission" date="2016-06" db="EMBL/GenBank/DDBJ databases">
        <authorList>
            <person name="Kjaerup R.B."/>
            <person name="Dalgaard T.S."/>
            <person name="Juul-Madsen H.R."/>
        </authorList>
    </citation>
    <scope>NUCLEOTIDE SEQUENCE [LARGE SCALE GENOMIC DNA]</scope>
    <source>
        <strain evidence="2 3">1245752.6</strain>
    </source>
</reference>
<organism evidence="2 3">
    <name type="scientific">Mycobacterium gordonae</name>
    <dbReference type="NCBI Taxonomy" id="1778"/>
    <lineage>
        <taxon>Bacteria</taxon>
        <taxon>Bacillati</taxon>
        <taxon>Actinomycetota</taxon>
        <taxon>Actinomycetes</taxon>
        <taxon>Mycobacteriales</taxon>
        <taxon>Mycobacteriaceae</taxon>
        <taxon>Mycobacterium</taxon>
    </lineage>
</organism>
<dbReference type="Proteomes" id="UP000093757">
    <property type="component" value="Unassembled WGS sequence"/>
</dbReference>
<accession>A0A1A6BPF3</accession>
<dbReference type="AlphaFoldDB" id="A0A1A6BPF3"/>
<feature type="non-terminal residue" evidence="2">
    <location>
        <position position="152"/>
    </location>
</feature>